<organism evidence="1">
    <name type="scientific">Aegilops tauschii</name>
    <name type="common">Tausch's goatgrass</name>
    <name type="synonym">Aegilops squarrosa</name>
    <dbReference type="NCBI Taxonomy" id="37682"/>
    <lineage>
        <taxon>Eukaryota</taxon>
        <taxon>Viridiplantae</taxon>
        <taxon>Streptophyta</taxon>
        <taxon>Embryophyta</taxon>
        <taxon>Tracheophyta</taxon>
        <taxon>Spermatophyta</taxon>
        <taxon>Magnoliopsida</taxon>
        <taxon>Liliopsida</taxon>
        <taxon>Poales</taxon>
        <taxon>Poaceae</taxon>
        <taxon>BOP clade</taxon>
        <taxon>Pooideae</taxon>
        <taxon>Triticodae</taxon>
        <taxon>Triticeae</taxon>
        <taxon>Triticinae</taxon>
        <taxon>Aegilops</taxon>
    </lineage>
</organism>
<accession>R7W842</accession>
<protein>
    <submittedName>
        <fullName evidence="1">Uncharacterized protein</fullName>
    </submittedName>
</protein>
<evidence type="ECO:0000313" key="1">
    <source>
        <dbReference type="EnsemblPlants" id="EMT17348"/>
    </source>
</evidence>
<name>R7W842_AEGTA</name>
<dbReference type="EnsemblPlants" id="EMT17348">
    <property type="protein sequence ID" value="EMT17348"/>
    <property type="gene ID" value="F775_00196"/>
</dbReference>
<dbReference type="SUPFAM" id="SSF54001">
    <property type="entry name" value="Cysteine proteinases"/>
    <property type="match status" value="1"/>
</dbReference>
<dbReference type="AlphaFoldDB" id="R7W842"/>
<dbReference type="InterPro" id="IPR038765">
    <property type="entry name" value="Papain-like_cys_pep_sf"/>
</dbReference>
<proteinExistence type="predicted"/>
<sequence length="416" mass="46281">MELGEGRDLQEKAKRKEEHKRIVKGESEVKRHQNVNNVMNPTAPAFNRVAAPTVEDLDQRALLIRDKFSADGWLCPRCYQVNNPIDNLLYRVPAFECTNPNECNAKCPGTVELSITDCIMNTVRTNFLIRSQGDNRNCTAHAVLAGMDAALKIEGALRGVPVLQPLNGTSLLRDYHRFYPDGVGHERQREWRGYRRYEQLLRVAQAFGVEYVSPMRTITRALRLQSWFRLTTRQTSLDYLVRLIANGYPLLATMEVGRWFRMAEDGQLYMGPPAEFPGNHAVLLIGSVARQLVLPNNITGQSEVVPSLLFKARNSHGSTAHRSAAQGGPAEFPGNHAVLLIGSVARQLVLPNNITGQSEVVPSLLFKARNSHGSTAHRSAAQGGYGGDVYLLAQDLGAYLYGFRIEIPTWMLPHAA</sequence>
<reference evidence="1" key="1">
    <citation type="submission" date="2015-06" db="UniProtKB">
        <authorList>
            <consortium name="EnsemblPlants"/>
        </authorList>
    </citation>
    <scope>IDENTIFICATION</scope>
</reference>